<feature type="region of interest" description="Disordered" evidence="1">
    <location>
        <begin position="93"/>
        <end position="117"/>
    </location>
</feature>
<dbReference type="EMBL" id="JAVYAA010000002">
    <property type="protein sequence ID" value="MDT8977048.1"/>
    <property type="molecule type" value="Genomic_DNA"/>
</dbReference>
<dbReference type="RefSeq" id="WP_315745639.1">
    <property type="nucleotide sequence ID" value="NZ_JAVYAA010000002.1"/>
</dbReference>
<feature type="compositionally biased region" description="Basic and acidic residues" evidence="1">
    <location>
        <begin position="295"/>
        <end position="305"/>
    </location>
</feature>
<dbReference type="Proteomes" id="UP001250538">
    <property type="component" value="Unassembled WGS sequence"/>
</dbReference>
<keyword evidence="4" id="KW-1185">Reference proteome</keyword>
<dbReference type="AlphaFoldDB" id="A0AAJ2JZH2"/>
<comment type="caution">
    <text evidence="3">The sequence shown here is derived from an EMBL/GenBank/DDBJ whole genome shotgun (WGS) entry which is preliminary data.</text>
</comment>
<reference evidence="4" key="1">
    <citation type="submission" date="2023-09" db="EMBL/GenBank/DDBJ databases">
        <title>Paenibacillus sp. chi10 Genome sequencing and assembly.</title>
        <authorList>
            <person name="Kim I."/>
        </authorList>
    </citation>
    <scope>NUCLEOTIDE SEQUENCE [LARGE SCALE GENOMIC DNA]</scope>
    <source>
        <strain evidence="4">chi10</strain>
    </source>
</reference>
<dbReference type="InterPro" id="IPR027383">
    <property type="entry name" value="Znf_put"/>
</dbReference>
<feature type="compositionally biased region" description="Basic and acidic residues" evidence="1">
    <location>
        <begin position="246"/>
        <end position="262"/>
    </location>
</feature>
<name>A0AAJ2JZH2_9BACL</name>
<feature type="domain" description="Putative zinc-finger" evidence="2">
    <location>
        <begin position="3"/>
        <end position="36"/>
    </location>
</feature>
<evidence type="ECO:0000313" key="4">
    <source>
        <dbReference type="Proteomes" id="UP001250538"/>
    </source>
</evidence>
<gene>
    <name evidence="3" type="ORF">RQP50_12425</name>
</gene>
<evidence type="ECO:0000313" key="3">
    <source>
        <dbReference type="EMBL" id="MDT8977048.1"/>
    </source>
</evidence>
<feature type="region of interest" description="Disordered" evidence="1">
    <location>
        <begin position="171"/>
        <end position="338"/>
    </location>
</feature>
<proteinExistence type="predicted"/>
<feature type="compositionally biased region" description="Basic and acidic residues" evidence="1">
    <location>
        <begin position="218"/>
        <end position="233"/>
    </location>
</feature>
<accession>A0AAJ2JZH2</accession>
<feature type="compositionally biased region" description="Polar residues" evidence="1">
    <location>
        <begin position="197"/>
        <end position="214"/>
    </location>
</feature>
<organism evidence="3 4">
    <name type="scientific">Paenibacillus suaedae</name>
    <dbReference type="NCBI Taxonomy" id="3077233"/>
    <lineage>
        <taxon>Bacteria</taxon>
        <taxon>Bacillati</taxon>
        <taxon>Bacillota</taxon>
        <taxon>Bacilli</taxon>
        <taxon>Bacillales</taxon>
        <taxon>Paenibacillaceae</taxon>
        <taxon>Paenibacillus</taxon>
    </lineage>
</organism>
<evidence type="ECO:0000256" key="1">
    <source>
        <dbReference type="SAM" id="MobiDB-lite"/>
    </source>
</evidence>
<evidence type="ECO:0000259" key="2">
    <source>
        <dbReference type="Pfam" id="PF13490"/>
    </source>
</evidence>
<sequence>MNCSEVMELMQRKLDGDLNDSEQHLLTEHINHCPACSEMARRLERLHTELVQLPKVEPKFSLVDAIMPALDIIDRDEQLAAVEPNAEAYPQEAVSAGHAATGSPIKPRIVKGTATPQSTQQRWFERIRWRATSAVIAAGLVLGLFIVNFKPPTEEQAGEFSELRNEQLMKTETADKSDSSQVTKSESSSPMKEKPSNNDPQNNSTEPSSYATTEETGEADKEKSTQDRQKEMNDSSQQKIGIPTPKDVEPKESTSHPKKDQETVSADRSVAGGQTRTRPDADKQPPNQDWQKQNAKKDPEQKDTKQVIAEEPPKEPQKDGSDKMPEQKEINSLVGPSITSVAEATAPNGSLMATWDNGQLLLYKLNGQERTKLQTIAVAEKPSELIWSADSSKLTVVASGEDGKSSKLQYELKNDALEPIVDAGNPAEKEVIQGSIQQSK</sequence>
<protein>
    <submittedName>
        <fullName evidence="3">Zf-HC2 domain-containing protein</fullName>
    </submittedName>
</protein>
<dbReference type="Pfam" id="PF13490">
    <property type="entry name" value="zf-HC2"/>
    <property type="match status" value="1"/>
</dbReference>
<feature type="compositionally biased region" description="Basic and acidic residues" evidence="1">
    <location>
        <begin position="311"/>
        <end position="329"/>
    </location>
</feature>